<dbReference type="GO" id="GO:0016615">
    <property type="term" value="F:malate dehydrogenase activity"/>
    <property type="evidence" value="ECO:0007669"/>
    <property type="project" value="InterPro"/>
</dbReference>
<dbReference type="InterPro" id="IPR010945">
    <property type="entry name" value="Malate_DH_type2"/>
</dbReference>
<sequence>MEAGWNPVQKGKFVSMGVISDGSYGTPPDVIYSFPVTIGPDRKWKIVQGLQINDFSQGKMKVTGDELLQEREEALSVCQD</sequence>
<dbReference type="Pfam" id="PF02866">
    <property type="entry name" value="Ldh_1_C"/>
    <property type="match status" value="1"/>
</dbReference>
<keyword evidence="5" id="KW-1185">Reference proteome</keyword>
<dbReference type="InterPro" id="IPR015955">
    <property type="entry name" value="Lactate_DH/Glyco_Ohase_4_C"/>
</dbReference>
<protein>
    <submittedName>
        <fullName evidence="4">Malate dehydrogenase, cytoplasmic</fullName>
    </submittedName>
</protein>
<evidence type="ECO:0000256" key="1">
    <source>
        <dbReference type="ARBA" id="ARBA00023002"/>
    </source>
</evidence>
<dbReference type="SUPFAM" id="SSF56327">
    <property type="entry name" value="LDH C-terminal domain-like"/>
    <property type="match status" value="1"/>
</dbReference>
<dbReference type="GO" id="GO:0006108">
    <property type="term" value="P:malate metabolic process"/>
    <property type="evidence" value="ECO:0007669"/>
    <property type="project" value="InterPro"/>
</dbReference>
<evidence type="ECO:0000313" key="3">
    <source>
        <dbReference type="EMBL" id="GBM91646.1"/>
    </source>
</evidence>
<proteinExistence type="predicted"/>
<dbReference type="GO" id="GO:0016616">
    <property type="term" value="F:oxidoreductase activity, acting on the CH-OH group of donors, NAD or NADP as acceptor"/>
    <property type="evidence" value="ECO:0007669"/>
    <property type="project" value="InterPro"/>
</dbReference>
<accession>A0A4Y2KMY3</accession>
<name>A0A4Y2KMY3_ARAVE</name>
<evidence type="ECO:0000313" key="4">
    <source>
        <dbReference type="EMBL" id="GBN03136.1"/>
    </source>
</evidence>
<dbReference type="EMBL" id="BGPR01191138">
    <property type="protein sequence ID" value="GBM91646.1"/>
    <property type="molecule type" value="Genomic_DNA"/>
</dbReference>
<organism evidence="4 5">
    <name type="scientific">Araneus ventricosus</name>
    <name type="common">Orbweaver spider</name>
    <name type="synonym">Epeira ventricosa</name>
    <dbReference type="NCBI Taxonomy" id="182803"/>
    <lineage>
        <taxon>Eukaryota</taxon>
        <taxon>Metazoa</taxon>
        <taxon>Ecdysozoa</taxon>
        <taxon>Arthropoda</taxon>
        <taxon>Chelicerata</taxon>
        <taxon>Arachnida</taxon>
        <taxon>Araneae</taxon>
        <taxon>Araneomorphae</taxon>
        <taxon>Entelegynae</taxon>
        <taxon>Araneoidea</taxon>
        <taxon>Araneidae</taxon>
        <taxon>Araneus</taxon>
    </lineage>
</organism>
<comment type="caution">
    <text evidence="4">The sequence shown here is derived from an EMBL/GenBank/DDBJ whole genome shotgun (WGS) entry which is preliminary data.</text>
</comment>
<dbReference type="PANTHER" id="PTHR23382">
    <property type="entry name" value="MALATE DEHYDROGENASE"/>
    <property type="match status" value="1"/>
</dbReference>
<dbReference type="Gene3D" id="3.90.110.10">
    <property type="entry name" value="Lactate dehydrogenase/glycoside hydrolase, family 4, C-terminal"/>
    <property type="match status" value="1"/>
</dbReference>
<evidence type="ECO:0000313" key="5">
    <source>
        <dbReference type="Proteomes" id="UP000499080"/>
    </source>
</evidence>
<dbReference type="EMBL" id="BGPR01195440">
    <property type="protein sequence ID" value="GBN03136.1"/>
    <property type="molecule type" value="Genomic_DNA"/>
</dbReference>
<feature type="domain" description="Lactate/malate dehydrogenase C-terminal" evidence="2">
    <location>
        <begin position="11"/>
        <end position="75"/>
    </location>
</feature>
<evidence type="ECO:0000259" key="2">
    <source>
        <dbReference type="Pfam" id="PF02866"/>
    </source>
</evidence>
<dbReference type="InterPro" id="IPR022383">
    <property type="entry name" value="Lactate/malate_DH_C"/>
</dbReference>
<dbReference type="OrthoDB" id="4069699at2759"/>
<dbReference type="AlphaFoldDB" id="A0A4Y2KMY3"/>
<reference evidence="4 5" key="1">
    <citation type="journal article" date="2019" name="Sci. Rep.">
        <title>Orb-weaving spider Araneus ventricosus genome elucidates the spidroin gene catalogue.</title>
        <authorList>
            <person name="Kono N."/>
            <person name="Nakamura H."/>
            <person name="Ohtoshi R."/>
            <person name="Moran D.A.P."/>
            <person name="Shinohara A."/>
            <person name="Yoshida Y."/>
            <person name="Fujiwara M."/>
            <person name="Mori M."/>
            <person name="Tomita M."/>
            <person name="Arakawa K."/>
        </authorList>
    </citation>
    <scope>NUCLEOTIDE SEQUENCE [LARGE SCALE GENOMIC DNA]</scope>
</reference>
<dbReference type="Proteomes" id="UP000499080">
    <property type="component" value="Unassembled WGS sequence"/>
</dbReference>
<gene>
    <name evidence="4" type="primary">MDH1_0</name>
    <name evidence="3" type="synonym">MDH1_2</name>
    <name evidence="3" type="ORF">AVEN_109378_1</name>
    <name evidence="4" type="ORF">AVEN_97995_1</name>
</gene>
<keyword evidence="1" id="KW-0560">Oxidoreductase</keyword>